<dbReference type="InterPro" id="IPR006214">
    <property type="entry name" value="Bax_inhibitor_1-related"/>
</dbReference>
<dbReference type="Pfam" id="PF01027">
    <property type="entry name" value="Bax1-I"/>
    <property type="match status" value="1"/>
</dbReference>
<proteinExistence type="inferred from homology"/>
<feature type="non-terminal residue" evidence="6">
    <location>
        <position position="1"/>
    </location>
</feature>
<sequence>LPENESLEHRNFTVDLRFASTYVDYCITDEPFLVECVVKMEDGAASTTILLGDFDDNHEKSVHKADESIRRGFLRKVLGLLAVQLTFTATVDACFFYFPGLSALVRNWEWMFNVGVVVSIILLIAMHAYRRRYPHNFVLMFFWTLSQAYTTGCIVSMYEAPVVMETFFLTACAVVGLFVFALQSRYAVSIRGSCLFVLLCILLVGNIVQLFLQLASLELILGLAGAALFSLFIVYDLNLLMHKLSAEEYIVATINLYLDILNLFVSLLRIMQQLRSSQ</sequence>
<keyword evidence="2 5" id="KW-0812">Transmembrane</keyword>
<evidence type="ECO:0000256" key="3">
    <source>
        <dbReference type="ARBA" id="ARBA00022989"/>
    </source>
</evidence>
<accession>A0A085NL44</accession>
<comment type="similarity">
    <text evidence="5">Belongs to the BI1 family.</text>
</comment>
<dbReference type="GO" id="GO:0016020">
    <property type="term" value="C:membrane"/>
    <property type="evidence" value="ECO:0007669"/>
    <property type="project" value="UniProtKB-SubCell"/>
</dbReference>
<comment type="subcellular location">
    <subcellularLocation>
        <location evidence="1">Membrane</location>
        <topology evidence="1">Multi-pass membrane protein</topology>
    </subcellularLocation>
</comment>
<dbReference type="EMBL" id="KL367489">
    <property type="protein sequence ID" value="KFD70190.1"/>
    <property type="molecule type" value="Genomic_DNA"/>
</dbReference>
<reference evidence="6" key="1">
    <citation type="journal article" date="2014" name="Nat. Genet.">
        <title>Genome and transcriptome of the porcine whipworm Trichuris suis.</title>
        <authorList>
            <person name="Jex A.R."/>
            <person name="Nejsum P."/>
            <person name="Schwarz E.M."/>
            <person name="Hu L."/>
            <person name="Young N.D."/>
            <person name="Hall R.S."/>
            <person name="Korhonen P.K."/>
            <person name="Liao S."/>
            <person name="Thamsborg S."/>
            <person name="Xia J."/>
            <person name="Xu P."/>
            <person name="Wang S."/>
            <person name="Scheerlinck J.P."/>
            <person name="Hofmann A."/>
            <person name="Sternberg P.W."/>
            <person name="Wang J."/>
            <person name="Gasser R.B."/>
        </authorList>
    </citation>
    <scope>NUCLEOTIDE SEQUENCE [LARGE SCALE GENOMIC DNA]</scope>
    <source>
        <strain evidence="6">DCEP-RM93F</strain>
    </source>
</reference>
<feature type="transmembrane region" description="Helical" evidence="5">
    <location>
        <begin position="110"/>
        <end position="129"/>
    </location>
</feature>
<feature type="transmembrane region" description="Helical" evidence="5">
    <location>
        <begin position="249"/>
        <end position="271"/>
    </location>
</feature>
<evidence type="ECO:0000256" key="2">
    <source>
        <dbReference type="ARBA" id="ARBA00022692"/>
    </source>
</evidence>
<organism evidence="6">
    <name type="scientific">Trichuris suis</name>
    <name type="common">pig whipworm</name>
    <dbReference type="NCBI Taxonomy" id="68888"/>
    <lineage>
        <taxon>Eukaryota</taxon>
        <taxon>Metazoa</taxon>
        <taxon>Ecdysozoa</taxon>
        <taxon>Nematoda</taxon>
        <taxon>Enoplea</taxon>
        <taxon>Dorylaimia</taxon>
        <taxon>Trichinellida</taxon>
        <taxon>Trichuridae</taxon>
        <taxon>Trichuris</taxon>
    </lineage>
</organism>
<evidence type="ECO:0000313" key="6">
    <source>
        <dbReference type="EMBL" id="KFD70190.1"/>
    </source>
</evidence>
<dbReference type="AlphaFoldDB" id="A0A085NL44"/>
<keyword evidence="4 5" id="KW-0472">Membrane</keyword>
<evidence type="ECO:0000256" key="1">
    <source>
        <dbReference type="ARBA" id="ARBA00004141"/>
    </source>
</evidence>
<evidence type="ECO:0000256" key="4">
    <source>
        <dbReference type="ARBA" id="ARBA00023136"/>
    </source>
</evidence>
<dbReference type="PANTHER" id="PTHR23291:SF50">
    <property type="entry name" value="PROTEIN LIFEGUARD 4"/>
    <property type="match status" value="1"/>
</dbReference>
<protein>
    <submittedName>
        <fullName evidence="6">Uncharacterized protein</fullName>
    </submittedName>
</protein>
<feature type="transmembrane region" description="Helical" evidence="5">
    <location>
        <begin position="136"/>
        <end position="158"/>
    </location>
</feature>
<feature type="transmembrane region" description="Helical" evidence="5">
    <location>
        <begin position="77"/>
        <end position="98"/>
    </location>
</feature>
<feature type="transmembrane region" description="Helical" evidence="5">
    <location>
        <begin position="194"/>
        <end position="213"/>
    </location>
</feature>
<evidence type="ECO:0000256" key="5">
    <source>
        <dbReference type="RuleBase" id="RU004379"/>
    </source>
</evidence>
<gene>
    <name evidence="6" type="ORF">M514_03277</name>
</gene>
<dbReference type="PANTHER" id="PTHR23291">
    <property type="entry name" value="BAX INHIBITOR-RELATED"/>
    <property type="match status" value="1"/>
</dbReference>
<feature type="transmembrane region" description="Helical" evidence="5">
    <location>
        <begin position="164"/>
        <end position="182"/>
    </location>
</feature>
<dbReference type="GO" id="GO:0043066">
    <property type="term" value="P:negative regulation of apoptotic process"/>
    <property type="evidence" value="ECO:0007669"/>
    <property type="project" value="TreeGrafter"/>
</dbReference>
<keyword evidence="3 5" id="KW-1133">Transmembrane helix</keyword>
<feature type="transmembrane region" description="Helical" evidence="5">
    <location>
        <begin position="219"/>
        <end position="237"/>
    </location>
</feature>
<name>A0A085NL44_9BILA</name>
<dbReference type="Proteomes" id="UP000030758">
    <property type="component" value="Unassembled WGS sequence"/>
</dbReference>